<dbReference type="PANTHER" id="PTHR37299">
    <property type="entry name" value="TRANSCRIPTIONAL REGULATOR-RELATED"/>
    <property type="match status" value="1"/>
</dbReference>
<evidence type="ECO:0000313" key="5">
    <source>
        <dbReference type="Proteomes" id="UP000249130"/>
    </source>
</evidence>
<feature type="domain" description="HTH LytTR-type" evidence="3">
    <location>
        <begin position="442"/>
        <end position="543"/>
    </location>
</feature>
<evidence type="ECO:0000313" key="4">
    <source>
        <dbReference type="EMBL" id="RAI45957.1"/>
    </source>
</evidence>
<dbReference type="Proteomes" id="UP000249130">
    <property type="component" value="Unassembled WGS sequence"/>
</dbReference>
<reference evidence="4 5" key="1">
    <citation type="submission" date="2017-07" db="EMBL/GenBank/DDBJ databases">
        <title>Draft Genome Sequences of Select Purple Nonsulfur Bacteria.</title>
        <authorList>
            <person name="Lasarre B."/>
            <person name="Mckinlay J.B."/>
        </authorList>
    </citation>
    <scope>NUCLEOTIDE SEQUENCE [LARGE SCALE GENOMIC DNA]</scope>
    <source>
        <strain evidence="4 5">DSM 5909</strain>
    </source>
</reference>
<evidence type="ECO:0000256" key="1">
    <source>
        <dbReference type="SAM" id="Coils"/>
    </source>
</evidence>
<dbReference type="SMART" id="SM00850">
    <property type="entry name" value="LytTR"/>
    <property type="match status" value="1"/>
</dbReference>
<feature type="compositionally biased region" description="Basic and acidic residues" evidence="2">
    <location>
        <begin position="417"/>
        <end position="427"/>
    </location>
</feature>
<protein>
    <recommendedName>
        <fullName evidence="3">HTH LytTR-type domain-containing protein</fullName>
    </recommendedName>
</protein>
<feature type="region of interest" description="Disordered" evidence="2">
    <location>
        <begin position="408"/>
        <end position="427"/>
    </location>
</feature>
<proteinExistence type="predicted"/>
<feature type="coiled-coil region" evidence="1">
    <location>
        <begin position="162"/>
        <end position="193"/>
    </location>
</feature>
<dbReference type="InterPro" id="IPR007492">
    <property type="entry name" value="LytTR_DNA-bd_dom"/>
</dbReference>
<dbReference type="PROSITE" id="PS50930">
    <property type="entry name" value="HTH_LYTTR"/>
    <property type="match status" value="1"/>
</dbReference>
<name>A0A327L6G9_9BRAD</name>
<keyword evidence="1" id="KW-0175">Coiled coil</keyword>
<dbReference type="SUPFAM" id="SSF58104">
    <property type="entry name" value="Methyl-accepting chemotaxis protein (MCP) signaling domain"/>
    <property type="match status" value="1"/>
</dbReference>
<sequence>MDSMFQVLPDRQTRFHANDLNLAKSMADASYQVVINAADITGHVEDITNRIVEQTELLGAVASSIEDMTDINTCIATSAHELLVEANIVTDRMSEVQAAATRSIGEAIGLIDDTATIVNRLPAIKGALDEIARAVDGFGEVARLRDRVVRRVASIAESTARNREHCEDILEEVAQLNEAEQETKEDSKNVSNQCLQLSDLGSELYYTILASGVETADTPFIEVVMETAKTITAALEAALDNEEIDLASLFDENYVQMPDIEPPKYTTRWLPLIEKLIPPICEPLSTITPDVVLCTITDRNAYMPVNNLKFSHSPTNDPAWNATHSRHRIRHRDRISARIARSTKPFLVTVFRRRLGDCTQILKDVSSPIFIGGRLWGNVRMLILIKVENVDYILKQMDIHRAVERMRGDDAAGTGKRTPDLETERPKPHRDYPKKFCFHHAGRLKIIDNHDIQLFFAKDRLVFIQTEDGKQHSVRSTLSDLEEKLDGSQFMRCHRNYIVNMNKIEYLTNWFNRGYLLTLKGETKTEIPVSRVFVKHLKKYIEFD</sequence>
<dbReference type="PANTHER" id="PTHR37299:SF1">
    <property type="entry name" value="STAGE 0 SPORULATION PROTEIN A HOMOLOG"/>
    <property type="match status" value="1"/>
</dbReference>
<comment type="caution">
    <text evidence="4">The sequence shown here is derived from an EMBL/GenBank/DDBJ whole genome shotgun (WGS) entry which is preliminary data.</text>
</comment>
<dbReference type="GO" id="GO:0003677">
    <property type="term" value="F:DNA binding"/>
    <property type="evidence" value="ECO:0007669"/>
    <property type="project" value="InterPro"/>
</dbReference>
<accession>A0A327L6G9</accession>
<gene>
    <name evidence="4" type="ORF">CH341_01190</name>
</gene>
<evidence type="ECO:0000256" key="2">
    <source>
        <dbReference type="SAM" id="MobiDB-lite"/>
    </source>
</evidence>
<evidence type="ECO:0000259" key="3">
    <source>
        <dbReference type="PROSITE" id="PS50930"/>
    </source>
</evidence>
<dbReference type="EMBL" id="NPEX01000004">
    <property type="protein sequence ID" value="RAI45957.1"/>
    <property type="molecule type" value="Genomic_DNA"/>
</dbReference>
<dbReference type="AlphaFoldDB" id="A0A327L6G9"/>
<organism evidence="4 5">
    <name type="scientific">Rhodoplanes roseus</name>
    <dbReference type="NCBI Taxonomy" id="29409"/>
    <lineage>
        <taxon>Bacteria</taxon>
        <taxon>Pseudomonadati</taxon>
        <taxon>Pseudomonadota</taxon>
        <taxon>Alphaproteobacteria</taxon>
        <taxon>Hyphomicrobiales</taxon>
        <taxon>Nitrobacteraceae</taxon>
        <taxon>Rhodoplanes</taxon>
    </lineage>
</organism>
<dbReference type="OrthoDB" id="2489132at2"/>
<dbReference type="Gene3D" id="2.40.50.1020">
    <property type="entry name" value="LytTr DNA-binding domain"/>
    <property type="match status" value="1"/>
</dbReference>
<dbReference type="InterPro" id="IPR046947">
    <property type="entry name" value="LytR-like"/>
</dbReference>
<dbReference type="Pfam" id="PF04397">
    <property type="entry name" value="LytTR"/>
    <property type="match status" value="1"/>
</dbReference>
<keyword evidence="5" id="KW-1185">Reference proteome</keyword>
<dbReference type="GO" id="GO:0000156">
    <property type="term" value="F:phosphorelay response regulator activity"/>
    <property type="evidence" value="ECO:0007669"/>
    <property type="project" value="InterPro"/>
</dbReference>